<organism evidence="2 3">
    <name type="scientific">Dactylonectria estremocensis</name>
    <dbReference type="NCBI Taxonomy" id="1079267"/>
    <lineage>
        <taxon>Eukaryota</taxon>
        <taxon>Fungi</taxon>
        <taxon>Dikarya</taxon>
        <taxon>Ascomycota</taxon>
        <taxon>Pezizomycotina</taxon>
        <taxon>Sordariomycetes</taxon>
        <taxon>Hypocreomycetidae</taxon>
        <taxon>Hypocreales</taxon>
        <taxon>Nectriaceae</taxon>
        <taxon>Dactylonectria</taxon>
    </lineage>
</organism>
<dbReference type="EMBL" id="JAGMUU010000009">
    <property type="protein sequence ID" value="KAH7145832.1"/>
    <property type="molecule type" value="Genomic_DNA"/>
</dbReference>
<keyword evidence="3" id="KW-1185">Reference proteome</keyword>
<reference evidence="2" key="1">
    <citation type="journal article" date="2021" name="Nat. Commun.">
        <title>Genetic determinants of endophytism in the Arabidopsis root mycobiome.</title>
        <authorList>
            <person name="Mesny F."/>
            <person name="Miyauchi S."/>
            <person name="Thiergart T."/>
            <person name="Pickel B."/>
            <person name="Atanasova L."/>
            <person name="Karlsson M."/>
            <person name="Huettel B."/>
            <person name="Barry K.W."/>
            <person name="Haridas S."/>
            <person name="Chen C."/>
            <person name="Bauer D."/>
            <person name="Andreopoulos W."/>
            <person name="Pangilinan J."/>
            <person name="LaButti K."/>
            <person name="Riley R."/>
            <person name="Lipzen A."/>
            <person name="Clum A."/>
            <person name="Drula E."/>
            <person name="Henrissat B."/>
            <person name="Kohler A."/>
            <person name="Grigoriev I.V."/>
            <person name="Martin F.M."/>
            <person name="Hacquard S."/>
        </authorList>
    </citation>
    <scope>NUCLEOTIDE SEQUENCE</scope>
    <source>
        <strain evidence="2">MPI-CAGE-AT-0021</strain>
    </source>
</reference>
<feature type="transmembrane region" description="Helical" evidence="1">
    <location>
        <begin position="17"/>
        <end position="39"/>
    </location>
</feature>
<dbReference type="AlphaFoldDB" id="A0A9P9J1Y1"/>
<name>A0A9P9J1Y1_9HYPO</name>
<accession>A0A9P9J1Y1</accession>
<keyword evidence="1" id="KW-1133">Transmembrane helix</keyword>
<keyword evidence="1" id="KW-0472">Membrane</keyword>
<gene>
    <name evidence="2" type="ORF">B0J13DRAFT_328479</name>
</gene>
<dbReference type="Proteomes" id="UP000717696">
    <property type="component" value="Unassembled WGS sequence"/>
</dbReference>
<sequence length="95" mass="10494">MAVVDVFVCVLSVHPRVFVQGLTSLLGVFFAFFCVRFGCTAGDHNTLLPVWFGLGSFSAWETRVTHTPYRIPLVNSVLLMARYASSACMLHRLAA</sequence>
<protein>
    <submittedName>
        <fullName evidence="2">Uncharacterized protein</fullName>
    </submittedName>
</protein>
<proteinExistence type="predicted"/>
<evidence type="ECO:0000313" key="2">
    <source>
        <dbReference type="EMBL" id="KAH7145832.1"/>
    </source>
</evidence>
<comment type="caution">
    <text evidence="2">The sequence shown here is derived from an EMBL/GenBank/DDBJ whole genome shotgun (WGS) entry which is preliminary data.</text>
</comment>
<evidence type="ECO:0000256" key="1">
    <source>
        <dbReference type="SAM" id="Phobius"/>
    </source>
</evidence>
<keyword evidence="1" id="KW-0812">Transmembrane</keyword>
<evidence type="ECO:0000313" key="3">
    <source>
        <dbReference type="Proteomes" id="UP000717696"/>
    </source>
</evidence>